<dbReference type="OrthoDB" id="5858821at2759"/>
<reference evidence="3 4" key="1">
    <citation type="submission" date="2013-12" db="EMBL/GenBank/DDBJ databases">
        <title>Draft genome of the parsitic nematode Ancylostoma duodenale.</title>
        <authorList>
            <person name="Mitreva M."/>
        </authorList>
    </citation>
    <scope>NUCLEOTIDE SEQUENCE [LARGE SCALE GENOMIC DNA]</scope>
    <source>
        <strain evidence="3 4">Zhejiang</strain>
    </source>
</reference>
<accession>A0A0C2CJX4</accession>
<dbReference type="PANTHER" id="PTHR45580">
    <property type="entry name" value="PROTEIN CBG05369"/>
    <property type="match status" value="1"/>
</dbReference>
<dbReference type="Pfam" id="PF00135">
    <property type="entry name" value="COesterase"/>
    <property type="match status" value="1"/>
</dbReference>
<evidence type="ECO:0000313" key="4">
    <source>
        <dbReference type="Proteomes" id="UP000054047"/>
    </source>
</evidence>
<dbReference type="SUPFAM" id="SSF53474">
    <property type="entry name" value="alpha/beta-Hydrolases"/>
    <property type="match status" value="1"/>
</dbReference>
<name>A0A0C2CJX4_9BILA</name>
<dbReference type="EMBL" id="KN735287">
    <property type="protein sequence ID" value="KIH56758.1"/>
    <property type="molecule type" value="Genomic_DNA"/>
</dbReference>
<feature type="transmembrane region" description="Helical" evidence="1">
    <location>
        <begin position="326"/>
        <end position="344"/>
    </location>
</feature>
<dbReference type="PANTHER" id="PTHR45580:SF6">
    <property type="entry name" value="CARBOXYLESTERASE TYPE B DOMAIN-CONTAINING PROTEIN"/>
    <property type="match status" value="1"/>
</dbReference>
<protein>
    <recommendedName>
        <fullName evidence="2">Carboxylesterase type B domain-containing protein</fullName>
    </recommendedName>
</protein>
<dbReference type="Proteomes" id="UP000054047">
    <property type="component" value="Unassembled WGS sequence"/>
</dbReference>
<dbReference type="AlphaFoldDB" id="A0A0C2CJX4"/>
<evidence type="ECO:0000313" key="3">
    <source>
        <dbReference type="EMBL" id="KIH56758.1"/>
    </source>
</evidence>
<dbReference type="InterPro" id="IPR029058">
    <property type="entry name" value="AB_hydrolase_fold"/>
</dbReference>
<keyword evidence="1" id="KW-1133">Transmembrane helix</keyword>
<proteinExistence type="predicted"/>
<dbReference type="InterPro" id="IPR002018">
    <property type="entry name" value="CarbesteraseB"/>
</dbReference>
<organism evidence="3 4">
    <name type="scientific">Ancylostoma duodenale</name>
    <dbReference type="NCBI Taxonomy" id="51022"/>
    <lineage>
        <taxon>Eukaryota</taxon>
        <taxon>Metazoa</taxon>
        <taxon>Ecdysozoa</taxon>
        <taxon>Nematoda</taxon>
        <taxon>Chromadorea</taxon>
        <taxon>Rhabditida</taxon>
        <taxon>Rhabditina</taxon>
        <taxon>Rhabditomorpha</taxon>
        <taxon>Strongyloidea</taxon>
        <taxon>Ancylostomatidae</taxon>
        <taxon>Ancylostomatinae</taxon>
        <taxon>Ancylostoma</taxon>
    </lineage>
</organism>
<evidence type="ECO:0000256" key="1">
    <source>
        <dbReference type="SAM" id="Phobius"/>
    </source>
</evidence>
<feature type="domain" description="Carboxylesterase type B" evidence="2">
    <location>
        <begin position="145"/>
        <end position="282"/>
    </location>
</feature>
<keyword evidence="4" id="KW-1185">Reference proteome</keyword>
<sequence>MSMQFGFSNVTHMQDLTMDLAYRAKCLPSRTPKYNSTAFVEGVVRCLRDVDSMEILRIQREMEDEGERYKSEGLVMTAPLFAAQDLQEFFHNPPPRSIVTGTTSEELDTSDDPLGESIAELLGIKNSKEVLKRYHEDLASNKLPFNHSASTQQIFLSSYVIGHAQREAGGKAYIYSYSNPRHPVHTDDLSYIMGVHEFEHDANEAVLAVLYPKFFMDFVKTGKPRRVLGLTLRPLRPSLPPEAHWTPLQAVLDNYMDINVDVDNGTMPHMALHYESEVVNYWKGLIDYDRQITALKKAVAETRAMDVSGVVDTGATSDGSSTVIELFLPLFAVVITIVIVTLLVRRREMRKQSFKDRSEKMPLFS</sequence>
<evidence type="ECO:0000259" key="2">
    <source>
        <dbReference type="Pfam" id="PF00135"/>
    </source>
</evidence>
<keyword evidence="1" id="KW-0472">Membrane</keyword>
<keyword evidence="1" id="KW-0812">Transmembrane</keyword>
<gene>
    <name evidence="3" type="ORF">ANCDUO_13058</name>
</gene>
<dbReference type="Gene3D" id="3.40.50.1820">
    <property type="entry name" value="alpha/beta hydrolase"/>
    <property type="match status" value="1"/>
</dbReference>